<sequence>MTCETKKPNKESYEFFENFDYYVDHAEKAESINSVGEIDVDEHIDFYEEMCHLADIKVSCNAILNYDISDKIQFSNKLCKKFKQIYNKLSSRNTMKKKSGEFGNAESAFLNYWLNDKLRDNNNDLAVCVKEFYQVLKKMDEEHFKIKTLEDKLYNMTKHDFENIKKLYELYNIKKKISGIIGEDTEIMKDGSCSMYADECYRKYREVIINCHDGCTDFFNALIDFKNKYKDEIVAFANTTNSCSSSELSELPSYEYVLKEHKSEPFKKIITLPVLFPLLGLFFTFIFSDTVKYNTYFNFTPFRQHVLGKIKRTKYILFDDGEIDSELLSYTSDNYYRIGDQQEYNISYYSV</sequence>
<evidence type="ECO:0000313" key="2">
    <source>
        <dbReference type="EMBL" id="SBT75088.1"/>
    </source>
</evidence>
<dbReference type="VEuPathDB" id="PlasmoDB:POWCR01_000204700"/>
<reference evidence="2 3" key="1">
    <citation type="submission" date="2016-06" db="EMBL/GenBank/DDBJ databases">
        <authorList>
            <consortium name="Pathogen Informatics"/>
        </authorList>
    </citation>
    <scope>NUCLEOTIDE SEQUENCE [LARGE SCALE GENOMIC DNA]</scope>
</reference>
<dbReference type="Proteomes" id="UP000243200">
    <property type="component" value="Unassembled WGS sequence"/>
</dbReference>
<keyword evidence="1" id="KW-0472">Membrane</keyword>
<keyword evidence="1" id="KW-1133">Transmembrane helix</keyword>
<accession>A0A1C3KM58</accession>
<keyword evidence="1" id="KW-0812">Transmembrane</keyword>
<protein>
    <submittedName>
        <fullName evidence="2">PIR protein</fullName>
    </submittedName>
</protein>
<dbReference type="EMBL" id="FLRJ01000678">
    <property type="protein sequence ID" value="SBT75088.1"/>
    <property type="molecule type" value="Genomic_DNA"/>
</dbReference>
<dbReference type="OrthoDB" id="10385829at2759"/>
<evidence type="ECO:0000313" key="3">
    <source>
        <dbReference type="Proteomes" id="UP000243200"/>
    </source>
</evidence>
<dbReference type="VEuPathDB" id="PlasmoDB:PocGH01_00217300"/>
<proteinExistence type="predicted"/>
<evidence type="ECO:0000256" key="1">
    <source>
        <dbReference type="SAM" id="Phobius"/>
    </source>
</evidence>
<dbReference type="AlphaFoldDB" id="A0A1C3KM58"/>
<gene>
    <name evidence="2" type="primary">PowCR01_000204700</name>
    <name evidence="2" type="ORF">POWCR01_000204700</name>
</gene>
<name>A0A1C3KM58_PLAOA</name>
<organism evidence="2 3">
    <name type="scientific">Plasmodium ovale</name>
    <name type="common">malaria parasite P. ovale</name>
    <dbReference type="NCBI Taxonomy" id="36330"/>
    <lineage>
        <taxon>Eukaryota</taxon>
        <taxon>Sar</taxon>
        <taxon>Alveolata</taxon>
        <taxon>Apicomplexa</taxon>
        <taxon>Aconoidasida</taxon>
        <taxon>Haemosporida</taxon>
        <taxon>Plasmodiidae</taxon>
        <taxon>Plasmodium</taxon>
        <taxon>Plasmodium (Plasmodium)</taxon>
    </lineage>
</organism>
<feature type="transmembrane region" description="Helical" evidence="1">
    <location>
        <begin position="269"/>
        <end position="288"/>
    </location>
</feature>